<gene>
    <name evidence="2" type="ORF">MSIBF_A1240001</name>
</gene>
<dbReference type="EMBL" id="CCXY01000029">
    <property type="protein sequence ID" value="CEG11158.1"/>
    <property type="molecule type" value="Genomic_DNA"/>
</dbReference>
<keyword evidence="1" id="KW-0472">Membrane</keyword>
<sequence length="367" mass="42484">MFFSVLIISAIALIHPQSASWIYPVIILYLLLFAIRNILKINLTNILKFKNAIFGNILLFSLPFLSFIYFFKILWKGDFGTTLDFFLKEFIVFRGCPSERGICEPNFIPTFYGTIAFILAVVGLAYLIYKFIKNTGDAQFNSLLPLAWIFGLMFLISTLYVEPIGKFVASLMEIQYSPFNLLTGSIRLFYETFLCLAALSGIGLYAIIKFMYVRIKKTNFNQRQKDIAFISVTLVMGILIFANVFTGYYDLKPKIYKDIDNDDYKAIKWIEKNFGQYNIVFARSHISETIYPISKNYVVAITPHANIPTTGERNSDVYSFFMGDCNTKRKILEKYNARFVIEKYPIKCDFLEEIYNNGTYVYRVEKS</sequence>
<evidence type="ECO:0000313" key="2">
    <source>
        <dbReference type="EMBL" id="CEG11158.1"/>
    </source>
</evidence>
<feature type="transmembrane region" description="Helical" evidence="1">
    <location>
        <begin position="51"/>
        <end position="71"/>
    </location>
</feature>
<reference evidence="2" key="1">
    <citation type="submission" date="2014-09" db="EMBL/GenBank/DDBJ databases">
        <authorList>
            <person name="Probst J Alexander"/>
        </authorList>
    </citation>
    <scope>NUCLEOTIDE SEQUENCE</scope>
</reference>
<proteinExistence type="predicted"/>
<organism evidence="2">
    <name type="scientific">groundwater metagenome</name>
    <dbReference type="NCBI Taxonomy" id="717931"/>
    <lineage>
        <taxon>unclassified sequences</taxon>
        <taxon>metagenomes</taxon>
        <taxon>ecological metagenomes</taxon>
    </lineage>
</organism>
<feature type="transmembrane region" description="Helical" evidence="1">
    <location>
        <begin position="188"/>
        <end position="207"/>
    </location>
</feature>
<feature type="transmembrane region" description="Helical" evidence="1">
    <location>
        <begin position="107"/>
        <end position="128"/>
    </location>
</feature>
<dbReference type="AlphaFoldDB" id="A0A098E5X8"/>
<protein>
    <submittedName>
        <fullName evidence="2">Uncharacterized protein</fullName>
    </submittedName>
</protein>
<feature type="transmembrane region" description="Helical" evidence="1">
    <location>
        <begin position="140"/>
        <end position="161"/>
    </location>
</feature>
<accession>A0A098E5X8</accession>
<keyword evidence="1" id="KW-0812">Transmembrane</keyword>
<keyword evidence="1" id="KW-1133">Transmembrane helix</keyword>
<evidence type="ECO:0000256" key="1">
    <source>
        <dbReference type="SAM" id="Phobius"/>
    </source>
</evidence>
<name>A0A098E5X8_9ZZZZ</name>
<feature type="transmembrane region" description="Helical" evidence="1">
    <location>
        <begin position="227"/>
        <end position="249"/>
    </location>
</feature>
<feature type="transmembrane region" description="Helical" evidence="1">
    <location>
        <begin position="22"/>
        <end position="39"/>
    </location>
</feature>